<feature type="transmembrane region" description="Helical" evidence="1">
    <location>
        <begin position="135"/>
        <end position="159"/>
    </location>
</feature>
<proteinExistence type="predicted"/>
<evidence type="ECO:0000313" key="4">
    <source>
        <dbReference type="Proteomes" id="UP000285084"/>
    </source>
</evidence>
<protein>
    <submittedName>
        <fullName evidence="3">Uncharacterized protein</fullName>
    </submittedName>
</protein>
<dbReference type="AlphaFoldDB" id="A0A420MT62"/>
<comment type="caution">
    <text evidence="3">The sequence shown here is derived from an EMBL/GenBank/DDBJ whole genome shotgun (WGS) entry which is preliminary data.</text>
</comment>
<dbReference type="Proteomes" id="UP000285084">
    <property type="component" value="Unassembled WGS sequence"/>
</dbReference>
<dbReference type="VEuPathDB" id="FungiDB:FOXG_17194"/>
<dbReference type="EMBL" id="MRCX01000119">
    <property type="protein sequence ID" value="RKK71231.1"/>
    <property type="molecule type" value="Genomic_DNA"/>
</dbReference>
<accession>A0A420MT62</accession>
<evidence type="ECO:0000256" key="2">
    <source>
        <dbReference type="SAM" id="SignalP"/>
    </source>
</evidence>
<reference evidence="3 4" key="1">
    <citation type="journal article" date="2018" name="Sci. Rep.">
        <title>Characterisation of pathogen-specific regions and novel effector candidates in Fusarium oxysporum f. sp. cepae.</title>
        <authorList>
            <person name="Armitage A.D."/>
            <person name="Taylor A."/>
            <person name="Sobczyk M.K."/>
            <person name="Baxter L."/>
            <person name="Greenfield B.P."/>
            <person name="Bates H.J."/>
            <person name="Wilson F."/>
            <person name="Jackson A.C."/>
            <person name="Ott S."/>
            <person name="Harrison R.J."/>
            <person name="Clarkson J.P."/>
        </authorList>
    </citation>
    <scope>NUCLEOTIDE SEQUENCE [LARGE SCALE GENOMIC DNA]</scope>
    <source>
        <strain evidence="3 4">Fo_A13</strain>
    </source>
</reference>
<organism evidence="3 4">
    <name type="scientific">Fusarium oxysporum</name>
    <name type="common">Fusarium vascular wilt</name>
    <dbReference type="NCBI Taxonomy" id="5507"/>
    <lineage>
        <taxon>Eukaryota</taxon>
        <taxon>Fungi</taxon>
        <taxon>Dikarya</taxon>
        <taxon>Ascomycota</taxon>
        <taxon>Pezizomycotina</taxon>
        <taxon>Sordariomycetes</taxon>
        <taxon>Hypocreomycetidae</taxon>
        <taxon>Hypocreales</taxon>
        <taxon>Nectriaceae</taxon>
        <taxon>Fusarium</taxon>
        <taxon>Fusarium oxysporum species complex</taxon>
    </lineage>
</organism>
<feature type="chain" id="PRO_5018966816" evidence="2">
    <location>
        <begin position="19"/>
        <end position="182"/>
    </location>
</feature>
<name>A0A420MT62_FUSOX</name>
<sequence>MNFSAVILLFFLFHYTLAVDTKCDRPNGEEASSRYKPCGSSRMTFNTCYDRPDLDSACLRNGLCSLYNGAIIQSTCTSQDWSGCQSVCPMEHSNGWIYVTKCEDNKYCCHSSRNYNCCNGGDYRYTLKVPRKTPVAAIAGGTVGGAVGVAILLGFGWWFHRRRAARKTLEKNAADEKSLKQN</sequence>
<feature type="signal peptide" evidence="2">
    <location>
        <begin position="1"/>
        <end position="18"/>
    </location>
</feature>
<keyword evidence="1" id="KW-0472">Membrane</keyword>
<keyword evidence="1" id="KW-0812">Transmembrane</keyword>
<gene>
    <name evidence="3" type="ORF">BFJ69_g11177</name>
</gene>
<evidence type="ECO:0000313" key="3">
    <source>
        <dbReference type="EMBL" id="RKK71231.1"/>
    </source>
</evidence>
<evidence type="ECO:0000256" key="1">
    <source>
        <dbReference type="SAM" id="Phobius"/>
    </source>
</evidence>
<keyword evidence="2" id="KW-0732">Signal</keyword>
<keyword evidence="1" id="KW-1133">Transmembrane helix</keyword>